<gene>
    <name evidence="3" type="ORF">ACHAW5_006615</name>
</gene>
<sequence length="608" mass="67534">MDSTAPTNNLNWERKYQGETALFRSHESAIDLTARLPACSLCPRIYHHCIPRPPHHLPICSRSRRPTSSSNRVRRPNPASTSWRVATTRVESTMVLSIDGQATTGEEERYQHHVAADTDYTHTFVVDGRSPDTAYAYRVQCIRDDDATPSSSSRSVDGSFRTVPSPHATRAVSFVWASCLSGQGYGRNPDFEIVNADGEIVRGGYVVFDTMEKLAPDFAIFQGDMVYADNAIPAVRNYTNGTEYVGTWYNNPTKDFVAVSLEDFRANWKYNHGDEKMQSFLSKIPIYVQWDDHEVTNNWWPGEILGEPAYENDTAANDLAEVSLRALLEFNPINQAFVYRSQQFGEHLEVFFPDFRTYRGPNTDNIKPSAVDMMGEDQLNWLKDGLSRSTATWKLISAHDPFGIVTGSGPSDYDSFANEDPAILGREFEMKDLLSYIHDNDIANVVSISSDVHFAAHVSMSPERAEGNFSNFKQLEEFLIGPIHGGAFGPNYMDASFGAAYEFEYGPLTLGYDRWASLAPEIVRLQSFGHASVSEDGELTIKLINIDGNVLYEKTMTPESTTDGSSSSSDNSTGSADNSASFAGSDSTITCSMWAIYMVMFGCIMAVG</sequence>
<dbReference type="AlphaFoldDB" id="A0ABD3PKB6"/>
<dbReference type="Proteomes" id="UP001530315">
    <property type="component" value="Unassembled WGS sequence"/>
</dbReference>
<evidence type="ECO:0000259" key="2">
    <source>
        <dbReference type="Pfam" id="PF09423"/>
    </source>
</evidence>
<feature type="region of interest" description="Disordered" evidence="1">
    <location>
        <begin position="556"/>
        <end position="583"/>
    </location>
</feature>
<evidence type="ECO:0000313" key="3">
    <source>
        <dbReference type="EMBL" id="KAL3788167.1"/>
    </source>
</evidence>
<dbReference type="Gene3D" id="3.60.21.70">
    <property type="entry name" value="PhoD-like phosphatase"/>
    <property type="match status" value="1"/>
</dbReference>
<comment type="caution">
    <text evidence="3">The sequence shown here is derived from an EMBL/GenBank/DDBJ whole genome shotgun (WGS) entry which is preliminary data.</text>
</comment>
<feature type="region of interest" description="Disordered" evidence="1">
    <location>
        <begin position="57"/>
        <end position="81"/>
    </location>
</feature>
<dbReference type="SUPFAM" id="SSF56300">
    <property type="entry name" value="Metallo-dependent phosphatases"/>
    <property type="match status" value="1"/>
</dbReference>
<dbReference type="Pfam" id="PF09423">
    <property type="entry name" value="PhoD"/>
    <property type="match status" value="1"/>
</dbReference>
<feature type="compositionally biased region" description="Low complexity" evidence="1">
    <location>
        <begin position="560"/>
        <end position="581"/>
    </location>
</feature>
<feature type="compositionally biased region" description="Low complexity" evidence="1">
    <location>
        <begin position="66"/>
        <end position="80"/>
    </location>
</feature>
<keyword evidence="4" id="KW-1185">Reference proteome</keyword>
<reference evidence="3 4" key="1">
    <citation type="submission" date="2024-10" db="EMBL/GenBank/DDBJ databases">
        <title>Updated reference genomes for cyclostephanoid diatoms.</title>
        <authorList>
            <person name="Roberts W.R."/>
            <person name="Alverson A.J."/>
        </authorList>
    </citation>
    <scope>NUCLEOTIDE SEQUENCE [LARGE SCALE GENOMIC DNA]</scope>
    <source>
        <strain evidence="3 4">AJA276-08</strain>
    </source>
</reference>
<dbReference type="PANTHER" id="PTHR43606">
    <property type="entry name" value="PHOSPHATASE, PUTATIVE (AFU_ORTHOLOGUE AFUA_6G08710)-RELATED"/>
    <property type="match status" value="1"/>
</dbReference>
<dbReference type="Gene3D" id="2.60.40.380">
    <property type="entry name" value="Purple acid phosphatase-like, N-terminal"/>
    <property type="match status" value="1"/>
</dbReference>
<evidence type="ECO:0000256" key="1">
    <source>
        <dbReference type="SAM" id="MobiDB-lite"/>
    </source>
</evidence>
<organism evidence="3 4">
    <name type="scientific">Stephanodiscus triporus</name>
    <dbReference type="NCBI Taxonomy" id="2934178"/>
    <lineage>
        <taxon>Eukaryota</taxon>
        <taxon>Sar</taxon>
        <taxon>Stramenopiles</taxon>
        <taxon>Ochrophyta</taxon>
        <taxon>Bacillariophyta</taxon>
        <taxon>Coscinodiscophyceae</taxon>
        <taxon>Thalassiosirophycidae</taxon>
        <taxon>Stephanodiscales</taxon>
        <taxon>Stephanodiscaceae</taxon>
        <taxon>Stephanodiscus</taxon>
    </lineage>
</organism>
<dbReference type="InterPro" id="IPR052900">
    <property type="entry name" value="Phospholipid_Metab_Enz"/>
</dbReference>
<dbReference type="InterPro" id="IPR029052">
    <property type="entry name" value="Metallo-depent_PP-like"/>
</dbReference>
<dbReference type="PANTHER" id="PTHR43606:SF1">
    <property type="entry name" value="PHOD-LIKE PHOSPHATASE METALLOPHOSPHATASE DOMAIN-CONTAINING PROTEIN"/>
    <property type="match status" value="1"/>
</dbReference>
<accession>A0ABD3PKB6</accession>
<protein>
    <recommendedName>
        <fullName evidence="2">PhoD-like phosphatase metallophosphatase domain-containing protein</fullName>
    </recommendedName>
</protein>
<feature type="domain" description="PhoD-like phosphatase metallophosphatase" evidence="2">
    <location>
        <begin position="174"/>
        <end position="493"/>
    </location>
</feature>
<dbReference type="InterPro" id="IPR018946">
    <property type="entry name" value="PhoD-like_MPP"/>
</dbReference>
<name>A0ABD3PKB6_9STRA</name>
<dbReference type="EMBL" id="JALLAZ020000740">
    <property type="protein sequence ID" value="KAL3788167.1"/>
    <property type="molecule type" value="Genomic_DNA"/>
</dbReference>
<evidence type="ECO:0000313" key="4">
    <source>
        <dbReference type="Proteomes" id="UP001530315"/>
    </source>
</evidence>
<dbReference type="InterPro" id="IPR038607">
    <property type="entry name" value="PhoD-like_sf"/>
</dbReference>
<proteinExistence type="predicted"/>